<dbReference type="EMBL" id="CCAZ020000001">
    <property type="protein sequence ID" value="CEG08063.1"/>
    <property type="molecule type" value="Genomic_DNA"/>
</dbReference>
<proteinExistence type="predicted"/>
<dbReference type="Proteomes" id="UP000035762">
    <property type="component" value="Unassembled WGS sequence"/>
</dbReference>
<comment type="caution">
    <text evidence="3">The sequence shown here is derived from an EMBL/GenBank/DDBJ whole genome shotgun (WGS) entry which is preliminary data.</text>
</comment>
<feature type="chain" id="PRO_5001860337" description="Pentapeptide MXKDX repeat protein" evidence="2">
    <location>
        <begin position="21"/>
        <end position="85"/>
    </location>
</feature>
<evidence type="ECO:0000313" key="4">
    <source>
        <dbReference type="Proteomes" id="UP000035762"/>
    </source>
</evidence>
<keyword evidence="2" id="KW-0732">Signal</keyword>
<reference evidence="3 4" key="1">
    <citation type="journal article" date="2014" name="Genome Announc.">
        <title>Genome Sequence of Afipia felis Strain 76713, Isolated in Hospital Water Using an Amoeba Co-Culture Procedure.</title>
        <authorList>
            <person name="Benamar S."/>
            <person name="La Scola B."/>
            <person name="Croce O."/>
        </authorList>
    </citation>
    <scope>NUCLEOTIDE SEQUENCE [LARGE SCALE GENOMIC DNA]</scope>
    <source>
        <strain evidence="3 4">76713</strain>
    </source>
</reference>
<evidence type="ECO:0000256" key="2">
    <source>
        <dbReference type="SAM" id="SignalP"/>
    </source>
</evidence>
<sequence>MKKLLIAATLLSLAPASAFAQAGTPQGDTIVPNPPPSASSNDMSRSPGAGMPNANTDNRSMTTGAATGKHAKKHKKKSKTPAKGM</sequence>
<accession>A0A090N765</accession>
<dbReference type="AlphaFoldDB" id="A0A090N765"/>
<evidence type="ECO:0008006" key="5">
    <source>
        <dbReference type="Google" id="ProtNLM"/>
    </source>
</evidence>
<name>A0A090N765_AFIFE</name>
<feature type="compositionally biased region" description="Basic residues" evidence="1">
    <location>
        <begin position="69"/>
        <end position="85"/>
    </location>
</feature>
<protein>
    <recommendedName>
        <fullName evidence="5">Pentapeptide MXKDX repeat protein</fullName>
    </recommendedName>
</protein>
<feature type="region of interest" description="Disordered" evidence="1">
    <location>
        <begin position="21"/>
        <end position="85"/>
    </location>
</feature>
<evidence type="ECO:0000313" key="3">
    <source>
        <dbReference type="EMBL" id="CEG08063.1"/>
    </source>
</evidence>
<keyword evidence="4" id="KW-1185">Reference proteome</keyword>
<organism evidence="3 4">
    <name type="scientific">Afipia felis</name>
    <name type="common">Cat scratch disease bacillus</name>
    <dbReference type="NCBI Taxonomy" id="1035"/>
    <lineage>
        <taxon>Bacteria</taxon>
        <taxon>Pseudomonadati</taxon>
        <taxon>Pseudomonadota</taxon>
        <taxon>Alphaproteobacteria</taxon>
        <taxon>Hyphomicrobiales</taxon>
        <taxon>Nitrobacteraceae</taxon>
        <taxon>Afipia</taxon>
    </lineage>
</organism>
<gene>
    <name evidence="3" type="ORF">BN961_01471</name>
</gene>
<feature type="signal peptide" evidence="2">
    <location>
        <begin position="1"/>
        <end position="20"/>
    </location>
</feature>
<evidence type="ECO:0000256" key="1">
    <source>
        <dbReference type="SAM" id="MobiDB-lite"/>
    </source>
</evidence>